<dbReference type="InterPro" id="IPR036961">
    <property type="entry name" value="Kinesin_motor_dom_sf"/>
</dbReference>
<dbReference type="InterPro" id="IPR002710">
    <property type="entry name" value="Dilute_dom"/>
</dbReference>
<dbReference type="SUPFAM" id="SSF52540">
    <property type="entry name" value="P-loop containing nucleoside triphosphate hydrolases"/>
    <property type="match status" value="2"/>
</dbReference>
<evidence type="ECO:0000313" key="16">
    <source>
        <dbReference type="Proteomes" id="UP000186922"/>
    </source>
</evidence>
<dbReference type="Proteomes" id="UP000186922">
    <property type="component" value="Unassembled WGS sequence"/>
</dbReference>
<dbReference type="GO" id="GO:0000146">
    <property type="term" value="F:microfilament motor activity"/>
    <property type="evidence" value="ECO:0007669"/>
    <property type="project" value="TreeGrafter"/>
</dbReference>
<dbReference type="EMBL" id="BDGG01000006">
    <property type="protein sequence ID" value="GAV00230.1"/>
    <property type="molecule type" value="Genomic_DNA"/>
</dbReference>
<dbReference type="STRING" id="947166.A0A1D1VF24"/>
<keyword evidence="6 11" id="KW-0175">Coiled coil</keyword>
<evidence type="ECO:0008006" key="17">
    <source>
        <dbReference type="Google" id="ProtNLM"/>
    </source>
</evidence>
<dbReference type="PANTHER" id="PTHR13140">
    <property type="entry name" value="MYOSIN"/>
    <property type="match status" value="1"/>
</dbReference>
<dbReference type="CDD" id="cd23767">
    <property type="entry name" value="IQCD"/>
    <property type="match status" value="1"/>
</dbReference>
<feature type="compositionally biased region" description="Low complexity" evidence="12">
    <location>
        <begin position="1123"/>
        <end position="1133"/>
    </location>
</feature>
<evidence type="ECO:0000256" key="3">
    <source>
        <dbReference type="ARBA" id="ARBA00022741"/>
    </source>
</evidence>
<keyword evidence="4 10" id="KW-0067">ATP-binding</keyword>
<keyword evidence="5" id="KW-0112">Calmodulin-binding</keyword>
<sequence length="1827" mass="208435">MSTQELYSKGTQVWMPSEEAVWQLGRLVDAYVPGQTTTLDVRLESDGTVKTVKIAEETDLPPLRNPEIFRGRSDLTQLSYLHEPAVLHNLRVRFVEYQSIYTYCGIVLVAINPYNELPIYDQSTMETYRGCAMGELDPHIFAIAEEAYTKMEREDKDQAIIVSGESGAGKTVSAKFAMRYFAAVNGSTTETNVERRVLATNPIMEAIGNAKTTRNDNSSRFGKFIEIDFDKQFNIIGAKMRTYLLEKSRVVFQSIEERNYHIFYQLCAAAKERPRDFTEMKLGSPDSFRYTSHGQNPVIPGVDDFEAFEETCQALDLLSFPQQEQHMMFCILAGILHLGDIKFQALDQDSSTVLPDDEHLMVFARLLGINASQLSIWLTKRKLVSAKEEMIKPMKLEEAEAGRDAFAKHIYARLFNWVVGHVNRKLAPDRNPHHFIGVLDIYGFETFEKNSFEQFCINYANEKLQQQFVIHVFKLEQEEYIREGIEWTMIDYFDNQPCIDLIEGHLGILDLLDEECRMPRGSDRTWNQKMLNAALEKQKIAEKTWKYFNTPRFGSETFIIVHFADKVEYSCDGFLDKNRDTMNDEFVNLLRASDYPLVAQLFHDNAETLTAGKSPDKNDRKTASTPTKQSGSTGGASRGTHKSHTQSVGSQFQDSLKALMDTLNATTPHYVRCIKPNDDKAAFKFDPKRAIQQLRACGVLETIRISAAGYPSRWSYREFFVRYRVMCRSCEVSRTDVRKTVETIVRNLIKDTDKYKLGKTMVFFRAGQVAYMEKLRNERRMALGLLIQKSVRAWVQRKKYLQLKKSVIRIQAVSRAYLARKHFQHLRKTAAATKIQASFRGFQQRKRFQSIQKSVVALQALARGYAARRRHYAQVRHQKAIVIQKHVRGWLARKRYARILHKIVYLQSCWRRWKARKELKALKIQARDVDHIKSLNKGLENKIIELQHKLNEQNVELAHKRKLEEEVKDLRVKAALVRQLESEVQHKQAQVALLEQNMMAYQSQLSNEHKKTEGLSNDLSILRALVIAKDNTIGEMTSKHSEEVVSWHKEKEMLHQAAVSQLGVANRQLQERIEGLQKELADEREGRQRTVDDLDRYKQRHANLENQMKMEGRQTRSHHQRSPSDASSESDVSLATASTAFVPEIGDDGYSTQRSRRAGDSRQGTSAANANWGFESPKLGDGIADEMVLEYQNGMEEVSINEVQSLRNEVQHLRHQLDMRPELGEIVSERIRRLIEVNLSLRECLAQCQRALTGEVDPDTLTKLLYTLQGLLENSFSGEKEPASNMPNVMVEDVSGLDGASLNQLFLSLREALSIQASETEQFMDKNVMLSQKYTALMTENHHLKELLKRLSNSDAKNGVQTSQLMAEITQAMSHNGVLAQENQELRKRMRKLEKKLTLSHATGLNGIYGQNGYSGEGEEMPQVTMKSTQQGMIEFQQNSETAKRLADCLVSVSPQVASTLVLPGLPAYILFMAVRYTDHVNNEKTVKELLSTTKINIQNVLKKKSSGIEHFTLWLLNGLRLVDLLKQYSGDNKTFQKENSPKQNQHCLKNFDLSAFRTHFDDLCLSIYRSLVTLMQREIKDDAAKAIIEHESVLGLKEPGTLARRWKTKSPADCAASVQKKLEYYYRLITQDHALDPVVVRQIFRQLLFCLSANSVNFLMQSAKTCTFISGVQIRANISVLHEFVRSHSTTLPPEEMMQAMAAITECAHILQARKQKDEDIEGIVNMAKALSNAQIYKLLQNYTPTEEYDKVDPTFVQKMQARLLDRPDAMAPGLMAPSSVSGAASSVSMNTDYVYPVVFPYSPSRVELDSIQIPAALGLDFVRKI</sequence>
<reference evidence="15 16" key="1">
    <citation type="journal article" date="2016" name="Nat. Commun.">
        <title>Extremotolerant tardigrade genome and improved radiotolerance of human cultured cells by tardigrade-unique protein.</title>
        <authorList>
            <person name="Hashimoto T."/>
            <person name="Horikawa D.D."/>
            <person name="Saito Y."/>
            <person name="Kuwahara H."/>
            <person name="Kozuka-Hata H."/>
            <person name="Shin-I T."/>
            <person name="Minakuchi Y."/>
            <person name="Ohishi K."/>
            <person name="Motoyama A."/>
            <person name="Aizu T."/>
            <person name="Enomoto A."/>
            <person name="Kondo K."/>
            <person name="Tanaka S."/>
            <person name="Hara Y."/>
            <person name="Koshikawa S."/>
            <person name="Sagara H."/>
            <person name="Miura T."/>
            <person name="Yokobori S."/>
            <person name="Miyagawa K."/>
            <person name="Suzuki Y."/>
            <person name="Kubo T."/>
            <person name="Oyama M."/>
            <person name="Kohara Y."/>
            <person name="Fujiyama A."/>
            <person name="Arakawa K."/>
            <person name="Katayama T."/>
            <person name="Toyoda A."/>
            <person name="Kunieda T."/>
        </authorList>
    </citation>
    <scope>NUCLEOTIDE SEQUENCE [LARGE SCALE GENOMIC DNA]</scope>
    <source>
        <strain evidence="15 16">YOKOZUNA-1</strain>
    </source>
</reference>
<accession>A0A1D1VF24</accession>
<dbReference type="Gene3D" id="3.40.850.10">
    <property type="entry name" value="Kinesin motor domain"/>
    <property type="match status" value="1"/>
</dbReference>
<dbReference type="SMART" id="SM01132">
    <property type="entry name" value="DIL"/>
    <property type="match status" value="1"/>
</dbReference>
<evidence type="ECO:0000256" key="1">
    <source>
        <dbReference type="ARBA" id="ARBA00008314"/>
    </source>
</evidence>
<name>A0A1D1VF24_RAMVA</name>
<dbReference type="InterPro" id="IPR001609">
    <property type="entry name" value="Myosin_head_motor_dom-like"/>
</dbReference>
<dbReference type="Gene3D" id="1.20.5.190">
    <property type="match status" value="3"/>
</dbReference>
<evidence type="ECO:0000256" key="4">
    <source>
        <dbReference type="ARBA" id="ARBA00022840"/>
    </source>
</evidence>
<dbReference type="GO" id="GO:0016459">
    <property type="term" value="C:myosin complex"/>
    <property type="evidence" value="ECO:0007669"/>
    <property type="project" value="UniProtKB-KW"/>
</dbReference>
<dbReference type="InterPro" id="IPR036103">
    <property type="entry name" value="MYSc_Myo5"/>
</dbReference>
<evidence type="ECO:0000256" key="6">
    <source>
        <dbReference type="ARBA" id="ARBA00023054"/>
    </source>
</evidence>
<dbReference type="SMART" id="SM00015">
    <property type="entry name" value="IQ"/>
    <property type="match status" value="6"/>
</dbReference>
<evidence type="ECO:0000256" key="8">
    <source>
        <dbReference type="ARBA" id="ARBA00023175"/>
    </source>
</evidence>
<evidence type="ECO:0000256" key="7">
    <source>
        <dbReference type="ARBA" id="ARBA00023123"/>
    </source>
</evidence>
<evidence type="ECO:0000313" key="15">
    <source>
        <dbReference type="EMBL" id="GAV00230.1"/>
    </source>
</evidence>
<evidence type="ECO:0000256" key="12">
    <source>
        <dbReference type="SAM" id="MobiDB-lite"/>
    </source>
</evidence>
<dbReference type="GO" id="GO:0051015">
    <property type="term" value="F:actin filament binding"/>
    <property type="evidence" value="ECO:0007669"/>
    <property type="project" value="TreeGrafter"/>
</dbReference>
<dbReference type="OrthoDB" id="6108017at2759"/>
<organism evidence="15 16">
    <name type="scientific">Ramazzottius varieornatus</name>
    <name type="common">Water bear</name>
    <name type="synonym">Tardigrade</name>
    <dbReference type="NCBI Taxonomy" id="947166"/>
    <lineage>
        <taxon>Eukaryota</taxon>
        <taxon>Metazoa</taxon>
        <taxon>Ecdysozoa</taxon>
        <taxon>Tardigrada</taxon>
        <taxon>Eutardigrada</taxon>
        <taxon>Parachela</taxon>
        <taxon>Hypsibioidea</taxon>
        <taxon>Ramazzottiidae</taxon>
        <taxon>Ramazzottius</taxon>
    </lineage>
</organism>
<dbReference type="Pfam" id="PF01843">
    <property type="entry name" value="DIL"/>
    <property type="match status" value="1"/>
</dbReference>
<evidence type="ECO:0000256" key="10">
    <source>
        <dbReference type="PROSITE-ProRule" id="PRU00782"/>
    </source>
</evidence>
<evidence type="ECO:0000259" key="14">
    <source>
        <dbReference type="PROSITE" id="PS51456"/>
    </source>
</evidence>
<feature type="coiled-coil region" evidence="11">
    <location>
        <begin position="1376"/>
        <end position="1403"/>
    </location>
</feature>
<dbReference type="Gene3D" id="1.20.58.530">
    <property type="match status" value="1"/>
</dbReference>
<dbReference type="Gene3D" id="6.20.240.20">
    <property type="match status" value="1"/>
</dbReference>
<feature type="region of interest" description="Disordered" evidence="12">
    <location>
        <begin position="609"/>
        <end position="648"/>
    </location>
</feature>
<dbReference type="Pfam" id="PF00063">
    <property type="entry name" value="Myosin_head"/>
    <property type="match status" value="1"/>
</dbReference>
<dbReference type="GO" id="GO:0007015">
    <property type="term" value="P:actin filament organization"/>
    <property type="evidence" value="ECO:0007669"/>
    <property type="project" value="TreeGrafter"/>
</dbReference>
<dbReference type="InterPro" id="IPR027417">
    <property type="entry name" value="P-loop_NTPase"/>
</dbReference>
<feature type="binding site" evidence="10">
    <location>
        <begin position="164"/>
        <end position="171"/>
    </location>
    <ligand>
        <name>ATP</name>
        <dbReference type="ChEBI" id="CHEBI:30616"/>
    </ligand>
</feature>
<feature type="region of interest" description="Disordered" evidence="12">
    <location>
        <begin position="1104"/>
        <end position="1173"/>
    </location>
</feature>
<feature type="domain" description="Myosin motor" evidence="14">
    <location>
        <begin position="70"/>
        <end position="777"/>
    </location>
</feature>
<dbReference type="Gene3D" id="1.10.10.820">
    <property type="match status" value="1"/>
</dbReference>
<keyword evidence="2" id="KW-0677">Repeat</keyword>
<evidence type="ECO:0000256" key="9">
    <source>
        <dbReference type="ARBA" id="ARBA00023203"/>
    </source>
</evidence>
<dbReference type="SMART" id="SM00242">
    <property type="entry name" value="MYSc"/>
    <property type="match status" value="1"/>
</dbReference>
<dbReference type="Pfam" id="PF00612">
    <property type="entry name" value="IQ"/>
    <property type="match status" value="5"/>
</dbReference>
<dbReference type="PROSITE" id="PS50096">
    <property type="entry name" value="IQ"/>
    <property type="match status" value="5"/>
</dbReference>
<proteinExistence type="inferred from homology"/>
<dbReference type="PANTHER" id="PTHR13140:SF706">
    <property type="entry name" value="DILUTE CLASS UNCONVENTIONAL MYOSIN, ISOFORM C"/>
    <property type="match status" value="1"/>
</dbReference>
<evidence type="ECO:0000256" key="5">
    <source>
        <dbReference type="ARBA" id="ARBA00022860"/>
    </source>
</evidence>
<dbReference type="GO" id="GO:0005516">
    <property type="term" value="F:calmodulin binding"/>
    <property type="evidence" value="ECO:0007669"/>
    <property type="project" value="UniProtKB-KW"/>
</dbReference>
<evidence type="ECO:0000259" key="13">
    <source>
        <dbReference type="PROSITE" id="PS51126"/>
    </source>
</evidence>
<keyword evidence="3 10" id="KW-0547">Nucleotide-binding</keyword>
<dbReference type="CDD" id="cd01380">
    <property type="entry name" value="MYSc_Myo5"/>
    <property type="match status" value="1"/>
</dbReference>
<evidence type="ECO:0000256" key="2">
    <source>
        <dbReference type="ARBA" id="ARBA00022737"/>
    </source>
</evidence>
<feature type="region of interest" description="Actin-binding" evidence="10">
    <location>
        <begin position="656"/>
        <end position="678"/>
    </location>
</feature>
<protein>
    <recommendedName>
        <fullName evidence="17">Myosin motor domain-containing protein</fullName>
    </recommendedName>
</protein>
<comment type="caution">
    <text evidence="15">The sequence shown here is derived from an EMBL/GenBank/DDBJ whole genome shotgun (WGS) entry which is preliminary data.</text>
</comment>
<keyword evidence="9 10" id="KW-0009">Actin-binding</keyword>
<gene>
    <name evidence="15" type="primary">RvY_11112-1</name>
    <name evidence="15" type="synonym">RvY_11112.1</name>
    <name evidence="15" type="ORF">RvY_11112</name>
</gene>
<dbReference type="GO" id="GO:0005737">
    <property type="term" value="C:cytoplasm"/>
    <property type="evidence" value="ECO:0007669"/>
    <property type="project" value="TreeGrafter"/>
</dbReference>
<dbReference type="InterPro" id="IPR000048">
    <property type="entry name" value="IQ_motif_EF-hand-BS"/>
</dbReference>
<dbReference type="Gene3D" id="1.20.120.720">
    <property type="entry name" value="Myosin VI head, motor domain, U50 subdomain"/>
    <property type="match status" value="1"/>
</dbReference>
<feature type="coiled-coil region" evidence="11">
    <location>
        <begin position="929"/>
        <end position="1011"/>
    </location>
</feature>
<dbReference type="FunFam" id="1.20.5.190:FF:000001">
    <property type="entry name" value="unconventional myosin-Va"/>
    <property type="match status" value="1"/>
</dbReference>
<dbReference type="GO" id="GO:0016020">
    <property type="term" value="C:membrane"/>
    <property type="evidence" value="ECO:0007669"/>
    <property type="project" value="TreeGrafter"/>
</dbReference>
<dbReference type="PRINTS" id="PR00193">
    <property type="entry name" value="MYOSINHEAVY"/>
</dbReference>
<keyword evidence="7 10" id="KW-0518">Myosin</keyword>
<feature type="domain" description="Dilute" evidence="13">
    <location>
        <begin position="1494"/>
        <end position="1768"/>
    </location>
</feature>
<dbReference type="PROSITE" id="PS51126">
    <property type="entry name" value="DILUTE"/>
    <property type="match status" value="1"/>
</dbReference>
<dbReference type="GO" id="GO:0005524">
    <property type="term" value="F:ATP binding"/>
    <property type="evidence" value="ECO:0007669"/>
    <property type="project" value="UniProtKB-UniRule"/>
</dbReference>
<keyword evidence="16" id="KW-1185">Reference proteome</keyword>
<keyword evidence="8 10" id="KW-0505">Motor protein</keyword>
<dbReference type="PROSITE" id="PS51456">
    <property type="entry name" value="MYOSIN_MOTOR"/>
    <property type="match status" value="1"/>
</dbReference>
<evidence type="ECO:0000256" key="11">
    <source>
        <dbReference type="SAM" id="Coils"/>
    </source>
</evidence>
<comment type="similarity">
    <text evidence="1 10">Belongs to the TRAFAC class myosin-kinesin ATPase superfamily. Myosin family.</text>
</comment>
<dbReference type="FunFam" id="1.10.10.820:FF:000001">
    <property type="entry name" value="Myosin heavy chain"/>
    <property type="match status" value="1"/>
</dbReference>